<dbReference type="Gene3D" id="3.30.420.10">
    <property type="entry name" value="Ribonuclease H-like superfamily/Ribonuclease H"/>
    <property type="match status" value="1"/>
</dbReference>
<dbReference type="EMBL" id="ANIZ01004112">
    <property type="protein sequence ID" value="ETI30377.1"/>
    <property type="molecule type" value="Genomic_DNA"/>
</dbReference>
<accession>V9DWL3</accession>
<dbReference type="GO" id="GO:0003676">
    <property type="term" value="F:nucleic acid binding"/>
    <property type="evidence" value="ECO:0007669"/>
    <property type="project" value="InterPro"/>
</dbReference>
<dbReference type="OrthoDB" id="167591at2759"/>
<dbReference type="PANTHER" id="PTHR35046">
    <property type="entry name" value="ZINC KNUCKLE (CCHC-TYPE) FAMILY PROTEIN"/>
    <property type="match status" value="1"/>
</dbReference>
<reference evidence="2 3" key="1">
    <citation type="submission" date="2013-11" db="EMBL/GenBank/DDBJ databases">
        <title>The Genome Sequence of Phytophthora parasitica P1569.</title>
        <authorList>
            <consortium name="The Broad Institute Genomics Platform"/>
            <person name="Russ C."/>
            <person name="Tyler B."/>
            <person name="Panabieres F."/>
            <person name="Shan W."/>
            <person name="Tripathy S."/>
            <person name="Grunwald N."/>
            <person name="Machado M."/>
            <person name="Johnson C.S."/>
            <person name="Arredondo F."/>
            <person name="Hong C."/>
            <person name="Coffey M."/>
            <person name="Young S.K."/>
            <person name="Zeng Q."/>
            <person name="Gargeya S."/>
            <person name="Fitzgerald M."/>
            <person name="Abouelleil A."/>
            <person name="Alvarado L."/>
            <person name="Chapman S.B."/>
            <person name="Gainer-Dewar J."/>
            <person name="Goldberg J."/>
            <person name="Griggs A."/>
            <person name="Gujja S."/>
            <person name="Hansen M."/>
            <person name="Howarth C."/>
            <person name="Imamovic A."/>
            <person name="Ireland A."/>
            <person name="Larimer J."/>
            <person name="McCowan C."/>
            <person name="Murphy C."/>
            <person name="Pearson M."/>
            <person name="Poon T.W."/>
            <person name="Priest M."/>
            <person name="Roberts A."/>
            <person name="Saif S."/>
            <person name="Shea T."/>
            <person name="Sykes S."/>
            <person name="Wortman J."/>
            <person name="Nusbaum C."/>
            <person name="Birren B."/>
        </authorList>
    </citation>
    <scope>NUCLEOTIDE SEQUENCE [LARGE SCALE GENOMIC DNA]</scope>
    <source>
        <strain evidence="2 3">P1569</strain>
    </source>
</reference>
<dbReference type="eggNOG" id="KOG0017">
    <property type="taxonomic scope" value="Eukaryota"/>
</dbReference>
<comment type="caution">
    <text evidence="2">The sequence shown here is derived from an EMBL/GenBank/DDBJ whole genome shotgun (WGS) entry which is preliminary data.</text>
</comment>
<gene>
    <name evidence="2" type="ORF">F443_22502</name>
</gene>
<name>V9DWL3_PHYNI</name>
<protein>
    <recommendedName>
        <fullName evidence="4">Integrase catalytic domain-containing protein</fullName>
    </recommendedName>
</protein>
<feature type="signal peptide" evidence="1">
    <location>
        <begin position="1"/>
        <end position="18"/>
    </location>
</feature>
<dbReference type="PANTHER" id="PTHR35046:SF26">
    <property type="entry name" value="RNA-DIRECTED DNA POLYMERASE"/>
    <property type="match status" value="1"/>
</dbReference>
<evidence type="ECO:0000256" key="1">
    <source>
        <dbReference type="SAM" id="SignalP"/>
    </source>
</evidence>
<evidence type="ECO:0000313" key="2">
    <source>
        <dbReference type="EMBL" id="ETI30377.1"/>
    </source>
</evidence>
<dbReference type="AlphaFoldDB" id="V9DWL3"/>
<feature type="chain" id="PRO_5004773673" description="Integrase catalytic domain-containing protein" evidence="1">
    <location>
        <begin position="19"/>
        <end position="80"/>
    </location>
</feature>
<keyword evidence="3" id="KW-1185">Reference proteome</keyword>
<evidence type="ECO:0008006" key="4">
    <source>
        <dbReference type="Google" id="ProtNLM"/>
    </source>
</evidence>
<sequence>MTNSRLLLAAHYHGFVTALPVSKGYNTVVVVVVDRLSKWPCYIPTTKDATAEVTAQVFFDHVVRYYVIPARIVSDSDSKF</sequence>
<evidence type="ECO:0000313" key="3">
    <source>
        <dbReference type="Proteomes" id="UP000018721"/>
    </source>
</evidence>
<proteinExistence type="predicted"/>
<dbReference type="SUPFAM" id="SSF53098">
    <property type="entry name" value="Ribonuclease H-like"/>
    <property type="match status" value="1"/>
</dbReference>
<dbReference type="InterPro" id="IPR036397">
    <property type="entry name" value="RNaseH_sf"/>
</dbReference>
<keyword evidence="1" id="KW-0732">Signal</keyword>
<dbReference type="InterPro" id="IPR012337">
    <property type="entry name" value="RNaseH-like_sf"/>
</dbReference>
<dbReference type="HOGENOM" id="CLU_000384_6_7_1"/>
<organism evidence="2 3">
    <name type="scientific">Phytophthora nicotianae P1569</name>
    <dbReference type="NCBI Taxonomy" id="1317065"/>
    <lineage>
        <taxon>Eukaryota</taxon>
        <taxon>Sar</taxon>
        <taxon>Stramenopiles</taxon>
        <taxon>Oomycota</taxon>
        <taxon>Peronosporomycetes</taxon>
        <taxon>Peronosporales</taxon>
        <taxon>Peronosporaceae</taxon>
        <taxon>Phytophthora</taxon>
    </lineage>
</organism>
<dbReference type="Proteomes" id="UP000018721">
    <property type="component" value="Unassembled WGS sequence"/>
</dbReference>